<dbReference type="InterPro" id="IPR003675">
    <property type="entry name" value="Rce1/LyrA-like_dom"/>
</dbReference>
<sequence>MRGRELTILAIGGESLLVVIAVCWWVYRGPSSWPTVVGWQEDTAIGLAVAVGFMVTNYISLRCGPDVLPLRSIRTLYRTSLRPLFADVRLSDVVVISIAAGIGEELFFRGVLQPEIGLVPASIVFGLLHMGGRGTFAFGCWVAVMGLALGMLANFSEGLVGPIVAHSAYDAAAIGYLRWGSS</sequence>
<feature type="domain" description="CAAX prenyl protease 2/Lysostaphin resistance protein A-like" evidence="2">
    <location>
        <begin position="92"/>
        <end position="171"/>
    </location>
</feature>
<keyword evidence="1" id="KW-0472">Membrane</keyword>
<reference evidence="3" key="1">
    <citation type="submission" date="2018-05" db="EMBL/GenBank/DDBJ databases">
        <authorList>
            <person name="Lanie J.A."/>
            <person name="Ng W.-L."/>
            <person name="Kazmierczak K.M."/>
            <person name="Andrzejewski T.M."/>
            <person name="Davidsen T.M."/>
            <person name="Wayne K.J."/>
            <person name="Tettelin H."/>
            <person name="Glass J.I."/>
            <person name="Rusch D."/>
            <person name="Podicherti R."/>
            <person name="Tsui H.-C.T."/>
            <person name="Winkler M.E."/>
        </authorList>
    </citation>
    <scope>NUCLEOTIDE SEQUENCE</scope>
</reference>
<keyword evidence="1" id="KW-0812">Transmembrane</keyword>
<feature type="transmembrane region" description="Helical" evidence="1">
    <location>
        <begin position="43"/>
        <end position="61"/>
    </location>
</feature>
<name>A0A382KAN8_9ZZZZ</name>
<dbReference type="EMBL" id="UINC01078994">
    <property type="protein sequence ID" value="SVC20583.1"/>
    <property type="molecule type" value="Genomic_DNA"/>
</dbReference>
<dbReference type="AlphaFoldDB" id="A0A382KAN8"/>
<accession>A0A382KAN8</accession>
<dbReference type="GO" id="GO:0080120">
    <property type="term" value="P:CAAX-box protein maturation"/>
    <property type="evidence" value="ECO:0007669"/>
    <property type="project" value="UniProtKB-ARBA"/>
</dbReference>
<dbReference type="GO" id="GO:0004175">
    <property type="term" value="F:endopeptidase activity"/>
    <property type="evidence" value="ECO:0007669"/>
    <property type="project" value="UniProtKB-ARBA"/>
</dbReference>
<protein>
    <recommendedName>
        <fullName evidence="2">CAAX prenyl protease 2/Lysostaphin resistance protein A-like domain-containing protein</fullName>
    </recommendedName>
</protein>
<keyword evidence="1" id="KW-1133">Transmembrane helix</keyword>
<organism evidence="3">
    <name type="scientific">marine metagenome</name>
    <dbReference type="NCBI Taxonomy" id="408172"/>
    <lineage>
        <taxon>unclassified sequences</taxon>
        <taxon>metagenomes</taxon>
        <taxon>ecological metagenomes</taxon>
    </lineage>
</organism>
<evidence type="ECO:0000313" key="3">
    <source>
        <dbReference type="EMBL" id="SVC20583.1"/>
    </source>
</evidence>
<dbReference type="Pfam" id="PF02517">
    <property type="entry name" value="Rce1-like"/>
    <property type="match status" value="1"/>
</dbReference>
<feature type="transmembrane region" description="Helical" evidence="1">
    <location>
        <begin position="135"/>
        <end position="153"/>
    </location>
</feature>
<evidence type="ECO:0000256" key="1">
    <source>
        <dbReference type="SAM" id="Phobius"/>
    </source>
</evidence>
<gene>
    <name evidence="3" type="ORF">METZ01_LOCUS273437</name>
</gene>
<proteinExistence type="predicted"/>
<evidence type="ECO:0000259" key="2">
    <source>
        <dbReference type="Pfam" id="PF02517"/>
    </source>
</evidence>
<feature type="transmembrane region" description="Helical" evidence="1">
    <location>
        <begin position="7"/>
        <end position="27"/>
    </location>
</feature>